<reference evidence="2" key="1">
    <citation type="submission" date="2021-06" db="EMBL/GenBank/DDBJ databases">
        <authorList>
            <person name="Kallberg Y."/>
            <person name="Tangrot J."/>
            <person name="Rosling A."/>
        </authorList>
    </citation>
    <scope>NUCLEOTIDE SEQUENCE</scope>
    <source>
        <strain evidence="2">MA453B</strain>
    </source>
</reference>
<dbReference type="AlphaFoldDB" id="A0A9N9NR06"/>
<evidence type="ECO:0000256" key="1">
    <source>
        <dbReference type="ARBA" id="ARBA00038101"/>
    </source>
</evidence>
<evidence type="ECO:0000313" key="3">
    <source>
        <dbReference type="Proteomes" id="UP000789405"/>
    </source>
</evidence>
<dbReference type="SUPFAM" id="SSF81901">
    <property type="entry name" value="HCP-like"/>
    <property type="match status" value="1"/>
</dbReference>
<feature type="non-terminal residue" evidence="2">
    <location>
        <position position="303"/>
    </location>
</feature>
<accession>A0A9N9NR06</accession>
<dbReference type="SUPFAM" id="SSF56112">
    <property type="entry name" value="Protein kinase-like (PK-like)"/>
    <property type="match status" value="1"/>
</dbReference>
<dbReference type="Gene3D" id="3.30.200.20">
    <property type="entry name" value="Phosphorylase Kinase, domain 1"/>
    <property type="match status" value="1"/>
</dbReference>
<comment type="caution">
    <text evidence="2">The sequence shown here is derived from an EMBL/GenBank/DDBJ whole genome shotgun (WGS) entry which is preliminary data.</text>
</comment>
<dbReference type="GO" id="GO:0036503">
    <property type="term" value="P:ERAD pathway"/>
    <property type="evidence" value="ECO:0007669"/>
    <property type="project" value="TreeGrafter"/>
</dbReference>
<sequence length="303" mass="34913">MNTSGDLRTLIDVGEIKAYSYDDFSNIQMINKGGYGVVYSATLKSKGITIALKKLFANLHSDKKAFKEFVKEVQLLRKVDHHPIREIFLNIPSGLREDPNPADKKFDEYILKTEQRISGSNANIANLLQEFINLYIKDMVTNSDDTVNDTILAYFYMQEFGTIKDYKECLSWCKKGCEKKDIYSYYEAAFCHRYSLGTSEDYNEAFCYFNLAASGGILKAKRELAIMHMNGMGCEENEVKAFYLFKEAGEQDKIAFCMVSDCYYDGVGIEINLIEALNYYKICWKKWKYPNAIIRIPLIEKKL</sequence>
<evidence type="ECO:0000313" key="2">
    <source>
        <dbReference type="EMBL" id="CAG8755660.1"/>
    </source>
</evidence>
<dbReference type="PANTHER" id="PTHR11102:SF147">
    <property type="entry name" value="SEL1L ADAPTOR SUBUNIT OF ERAD E3 UBIQUITIN LIGASE"/>
    <property type="match status" value="1"/>
</dbReference>
<keyword evidence="3" id="KW-1185">Reference proteome</keyword>
<comment type="similarity">
    <text evidence="1">Belongs to the sel-1 family.</text>
</comment>
<gene>
    <name evidence="2" type="ORF">DERYTH_LOCUS17300</name>
</gene>
<dbReference type="SMART" id="SM00671">
    <property type="entry name" value="SEL1"/>
    <property type="match status" value="3"/>
</dbReference>
<dbReference type="InterPro" id="IPR006597">
    <property type="entry name" value="Sel1-like"/>
</dbReference>
<dbReference type="InterPro" id="IPR050767">
    <property type="entry name" value="Sel1_AlgK"/>
</dbReference>
<proteinExistence type="inferred from homology"/>
<dbReference type="GO" id="GO:0005789">
    <property type="term" value="C:endoplasmic reticulum membrane"/>
    <property type="evidence" value="ECO:0007669"/>
    <property type="project" value="TreeGrafter"/>
</dbReference>
<dbReference type="PANTHER" id="PTHR11102">
    <property type="entry name" value="SEL-1-LIKE PROTEIN"/>
    <property type="match status" value="1"/>
</dbReference>
<dbReference type="InterPro" id="IPR011990">
    <property type="entry name" value="TPR-like_helical_dom_sf"/>
</dbReference>
<dbReference type="Gene3D" id="1.25.40.10">
    <property type="entry name" value="Tetratricopeptide repeat domain"/>
    <property type="match status" value="1"/>
</dbReference>
<dbReference type="Pfam" id="PF08238">
    <property type="entry name" value="Sel1"/>
    <property type="match status" value="4"/>
</dbReference>
<dbReference type="EMBL" id="CAJVPY010016160">
    <property type="protein sequence ID" value="CAG8755660.1"/>
    <property type="molecule type" value="Genomic_DNA"/>
</dbReference>
<protein>
    <submittedName>
        <fullName evidence="2">484_t:CDS:1</fullName>
    </submittedName>
</protein>
<organism evidence="2 3">
    <name type="scientific">Dentiscutata erythropus</name>
    <dbReference type="NCBI Taxonomy" id="1348616"/>
    <lineage>
        <taxon>Eukaryota</taxon>
        <taxon>Fungi</taxon>
        <taxon>Fungi incertae sedis</taxon>
        <taxon>Mucoromycota</taxon>
        <taxon>Glomeromycotina</taxon>
        <taxon>Glomeromycetes</taxon>
        <taxon>Diversisporales</taxon>
        <taxon>Gigasporaceae</taxon>
        <taxon>Dentiscutata</taxon>
    </lineage>
</organism>
<name>A0A9N9NR06_9GLOM</name>
<dbReference type="Proteomes" id="UP000789405">
    <property type="component" value="Unassembled WGS sequence"/>
</dbReference>
<dbReference type="OrthoDB" id="2384430at2759"/>
<dbReference type="InterPro" id="IPR011009">
    <property type="entry name" value="Kinase-like_dom_sf"/>
</dbReference>